<keyword evidence="1" id="KW-1133">Transmembrane helix</keyword>
<organism evidence="3 4">
    <name type="scientific">Mytilus coruscus</name>
    <name type="common">Sea mussel</name>
    <dbReference type="NCBI Taxonomy" id="42192"/>
    <lineage>
        <taxon>Eukaryota</taxon>
        <taxon>Metazoa</taxon>
        <taxon>Spiralia</taxon>
        <taxon>Lophotrochozoa</taxon>
        <taxon>Mollusca</taxon>
        <taxon>Bivalvia</taxon>
        <taxon>Autobranchia</taxon>
        <taxon>Pteriomorphia</taxon>
        <taxon>Mytilida</taxon>
        <taxon>Mytiloidea</taxon>
        <taxon>Mytilidae</taxon>
        <taxon>Mytilinae</taxon>
        <taxon>Mytilus</taxon>
    </lineage>
</organism>
<name>A0A6J8B0A5_MYTCO</name>
<dbReference type="OrthoDB" id="6079048at2759"/>
<keyword evidence="1" id="KW-0472">Membrane</keyword>
<sequence>MKDLFRLFVLKLFIIYCYAICEYPDWIQNKVWNDRTKGQLTFTVTTMTGWTYRLYSDTITEWECYLKFKNDKTFVASRSKDTHTIFGAHYRAYLCHKFEKTAENVTYYNLMADISESGKRVHITDEVPGDICDVCSGPGNDGSYIISVDTHSNYETELPAGCNPCLYNCDQSGTPLIPATSKPDDGITPLYERAPTRFNNKDVTSEHSSNAKLIGGITGAVSFILLVTVLMVWLTRRGFCVTNVLETFYEEKHFHTT</sequence>
<keyword evidence="1" id="KW-0812">Transmembrane</keyword>
<accession>A0A6J8B0A5</accession>
<dbReference type="AlphaFoldDB" id="A0A6J8B0A5"/>
<dbReference type="EMBL" id="CACVKT020002147">
    <property type="protein sequence ID" value="CAC5375368.1"/>
    <property type="molecule type" value="Genomic_DNA"/>
</dbReference>
<feature type="transmembrane region" description="Helical" evidence="1">
    <location>
        <begin position="213"/>
        <end position="234"/>
    </location>
</feature>
<keyword evidence="4" id="KW-1185">Reference proteome</keyword>
<evidence type="ECO:0000256" key="2">
    <source>
        <dbReference type="SAM" id="SignalP"/>
    </source>
</evidence>
<dbReference type="Proteomes" id="UP000507470">
    <property type="component" value="Unassembled WGS sequence"/>
</dbReference>
<evidence type="ECO:0000313" key="3">
    <source>
        <dbReference type="EMBL" id="CAC5375368.1"/>
    </source>
</evidence>
<feature type="signal peptide" evidence="2">
    <location>
        <begin position="1"/>
        <end position="19"/>
    </location>
</feature>
<evidence type="ECO:0000256" key="1">
    <source>
        <dbReference type="SAM" id="Phobius"/>
    </source>
</evidence>
<keyword evidence="2" id="KW-0732">Signal</keyword>
<evidence type="ECO:0000313" key="4">
    <source>
        <dbReference type="Proteomes" id="UP000507470"/>
    </source>
</evidence>
<feature type="chain" id="PRO_5026712084" evidence="2">
    <location>
        <begin position="20"/>
        <end position="257"/>
    </location>
</feature>
<proteinExistence type="predicted"/>
<gene>
    <name evidence="3" type="ORF">MCOR_12385</name>
</gene>
<protein>
    <submittedName>
        <fullName evidence="3">Uncharacterized protein</fullName>
    </submittedName>
</protein>
<reference evidence="3 4" key="1">
    <citation type="submission" date="2020-06" db="EMBL/GenBank/DDBJ databases">
        <authorList>
            <person name="Li R."/>
            <person name="Bekaert M."/>
        </authorList>
    </citation>
    <scope>NUCLEOTIDE SEQUENCE [LARGE SCALE GENOMIC DNA]</scope>
    <source>
        <strain evidence="4">wild</strain>
    </source>
</reference>